<feature type="compositionally biased region" description="Basic and acidic residues" evidence="4">
    <location>
        <begin position="1279"/>
        <end position="1302"/>
    </location>
</feature>
<feature type="repeat" description="ANK" evidence="3">
    <location>
        <begin position="2010"/>
        <end position="2032"/>
    </location>
</feature>
<feature type="compositionally biased region" description="Basic and acidic residues" evidence="4">
    <location>
        <begin position="141"/>
        <end position="156"/>
    </location>
</feature>
<accession>A0ABR2IR58</accession>
<feature type="repeat" description="ANK" evidence="3">
    <location>
        <begin position="801"/>
        <end position="823"/>
    </location>
</feature>
<dbReference type="PANTHER" id="PTHR24198:SF165">
    <property type="entry name" value="ANKYRIN REPEAT-CONTAINING PROTEIN-RELATED"/>
    <property type="match status" value="1"/>
</dbReference>
<protein>
    <submittedName>
        <fullName evidence="5">Phosphate system positive regulatory protein pho81</fullName>
    </submittedName>
</protein>
<gene>
    <name evidence="5" type="ORF">M9Y10_009993</name>
</gene>
<dbReference type="SMART" id="SM00248">
    <property type="entry name" value="ANK"/>
    <property type="match status" value="52"/>
</dbReference>
<dbReference type="PROSITE" id="PS50297">
    <property type="entry name" value="ANK_REP_REGION"/>
    <property type="match status" value="4"/>
</dbReference>
<dbReference type="EMBL" id="JAPFFF010000015">
    <property type="protein sequence ID" value="KAK8867024.1"/>
    <property type="molecule type" value="Genomic_DNA"/>
</dbReference>
<evidence type="ECO:0000256" key="4">
    <source>
        <dbReference type="SAM" id="MobiDB-lite"/>
    </source>
</evidence>
<dbReference type="Proteomes" id="UP001470230">
    <property type="component" value="Unassembled WGS sequence"/>
</dbReference>
<dbReference type="Gene3D" id="1.25.40.20">
    <property type="entry name" value="Ankyrin repeat-containing domain"/>
    <property type="match status" value="12"/>
</dbReference>
<feature type="repeat" description="ANK" evidence="3">
    <location>
        <begin position="2442"/>
        <end position="2464"/>
    </location>
</feature>
<dbReference type="PANTHER" id="PTHR24198">
    <property type="entry name" value="ANKYRIN REPEAT AND PROTEIN KINASE DOMAIN-CONTAINING PROTEIN"/>
    <property type="match status" value="1"/>
</dbReference>
<organism evidence="5 6">
    <name type="scientific">Tritrichomonas musculus</name>
    <dbReference type="NCBI Taxonomy" id="1915356"/>
    <lineage>
        <taxon>Eukaryota</taxon>
        <taxon>Metamonada</taxon>
        <taxon>Parabasalia</taxon>
        <taxon>Tritrichomonadida</taxon>
        <taxon>Tritrichomonadidae</taxon>
        <taxon>Tritrichomonas</taxon>
    </lineage>
</organism>
<dbReference type="PROSITE" id="PS50088">
    <property type="entry name" value="ANK_REPEAT"/>
    <property type="match status" value="4"/>
</dbReference>
<evidence type="ECO:0000313" key="5">
    <source>
        <dbReference type="EMBL" id="KAK8867024.1"/>
    </source>
</evidence>
<keyword evidence="6" id="KW-1185">Reference proteome</keyword>
<dbReference type="InterPro" id="IPR002110">
    <property type="entry name" value="Ankyrin_rpt"/>
</dbReference>
<dbReference type="InterPro" id="IPR036770">
    <property type="entry name" value="Ankyrin_rpt-contain_sf"/>
</dbReference>
<feature type="region of interest" description="Disordered" evidence="4">
    <location>
        <begin position="1563"/>
        <end position="1604"/>
    </location>
</feature>
<evidence type="ECO:0000256" key="2">
    <source>
        <dbReference type="ARBA" id="ARBA00023043"/>
    </source>
</evidence>
<feature type="region of interest" description="Disordered" evidence="4">
    <location>
        <begin position="137"/>
        <end position="165"/>
    </location>
</feature>
<name>A0ABR2IR58_9EUKA</name>
<reference evidence="5 6" key="1">
    <citation type="submission" date="2024-04" db="EMBL/GenBank/DDBJ databases">
        <title>Tritrichomonas musculus Genome.</title>
        <authorList>
            <person name="Alves-Ferreira E."/>
            <person name="Grigg M."/>
            <person name="Lorenzi H."/>
            <person name="Galac M."/>
        </authorList>
    </citation>
    <scope>NUCLEOTIDE SEQUENCE [LARGE SCALE GENOMIC DNA]</scope>
    <source>
        <strain evidence="5 6">EAF2021</strain>
    </source>
</reference>
<evidence type="ECO:0000313" key="6">
    <source>
        <dbReference type="Proteomes" id="UP001470230"/>
    </source>
</evidence>
<dbReference type="Pfam" id="PF00023">
    <property type="entry name" value="Ank"/>
    <property type="match status" value="1"/>
</dbReference>
<proteinExistence type="predicted"/>
<keyword evidence="1" id="KW-0677">Repeat</keyword>
<dbReference type="SUPFAM" id="SSF48403">
    <property type="entry name" value="Ankyrin repeat"/>
    <property type="match status" value="10"/>
</dbReference>
<keyword evidence="2 3" id="KW-0040">ANK repeat</keyword>
<dbReference type="Pfam" id="PF13637">
    <property type="entry name" value="Ank_4"/>
    <property type="match status" value="1"/>
</dbReference>
<dbReference type="Pfam" id="PF12796">
    <property type="entry name" value="Ank_2"/>
    <property type="match status" value="12"/>
</dbReference>
<feature type="repeat" description="ANK" evidence="3">
    <location>
        <begin position="663"/>
        <end position="695"/>
    </location>
</feature>
<feature type="region of interest" description="Disordered" evidence="4">
    <location>
        <begin position="1670"/>
        <end position="1690"/>
    </location>
</feature>
<evidence type="ECO:0000256" key="3">
    <source>
        <dbReference type="PROSITE-ProRule" id="PRU00023"/>
    </source>
</evidence>
<feature type="region of interest" description="Disordered" evidence="4">
    <location>
        <begin position="1261"/>
        <end position="1302"/>
    </location>
</feature>
<evidence type="ECO:0000256" key="1">
    <source>
        <dbReference type="ARBA" id="ARBA00022737"/>
    </source>
</evidence>
<feature type="compositionally biased region" description="Acidic residues" evidence="4">
    <location>
        <begin position="1670"/>
        <end position="1682"/>
    </location>
</feature>
<sequence>MINNFTVQIDDLSFSCNRNFIQSNFPGLDIENNLQIELKIERGKEFYELTKDIFQGNDYEITNDNFDYIFELEKILKSLDIQTKINSFCYKRECDQNQIDQHPSIQFLVELSTLIHKLSISNSEDITQQIVQKINPIPISKNDDKSTESEKENSDSDRDEYESDNEKEEEIILSLDKISFKQLSKLFYYEIVNTISTGFNSLEQLQEHQQKITIIIQLIKSLDKEKQKRSNDKNVFLNSFINYVIGKYSQLKTQKSSIKNYRQETYYLIHYLLSNNLIDLSQIDQKNSPELFFLEFYQKAQINDYFAVNETIVNYLKNEVEKQKPKVNEKSKKNKDENSLLINFLSKSIKSGLIQNEQYVTIFLNDDIDQFKQTFEKDSLDTYKFPSEIADLSCLSSLNESSLIELAAFFGSQQIFEYLDQLRIQKVIMNRPELPFYVIAGQCPQIIKTFLKDIDDHQKELLIEMLSFCSSHHFTETYEMILNTIDKKTKITHDHICHFMTKCVSRGYFNYVPLFLREGASTNVLLNLFCKANNEIGIEYMLQFTYIDVNTEYKGKTPLEYCIENKNSHSSILLLNNDFINVQKIDDKSSDGEKIIHKACKLGLSKLVSYLIRKHLYDVNVSTQEGVCPIHYACLGGDYETVLAVARSKKVHLKTKVTGGINRRQSPLHFACRSGNVNIVRLLLDSDSHINVNNLDSEGRAPIIFAIMNDYVDIIQLLLEVEDIDINQEYENNNLLQYACIQNKNGAFDILLNEIVFDPNQKCADGRVILVVAIENHNVHMIKAILDKFGNSVNANIDTKNEKTPLIIACEIGNVEIVKLLLDSDNINYNKPAIGDGTTPFLAAAKSGNIELLNLLMSNDDIDIYSKNKDGMSAIHVAFFAEKIEAVNLLIPYFKDNLNDKAKNGETLLQMAAKRNIELAKLLINQPEVDVNFQDEKGMTLFLSSVEEGNLDLIKMLVENDNVDLNEKSKDGKNAFVLAVQSQNLEVVKFFIDLYANDENNKKQSKSKSKKQKKKSKSVDINDSTALFIALKLKNKAILTELINCQYIDINQLSKERTFLCKIVKKMVKKTPSDNFNYDETFDLVLTRNDIDVNKQSPKYDNQTCLHIACKNQNNNNNYRCSNNNNKNNIFKGIKLINKIIQIKGIDINLSSNEGTPLYLLIKYQHDYFNDATYQEYLKKEKEINNNNRGPGFGFHSYNNNNIFNSNKQEEEQQEQEFWCDILNNAEINLNKGGTPQEASNLFREYFNLKKLVEKKENANEMKQNQPMFLHRNRNRNRNRNERPKKLTKAEKEQQEKTKKLNEEKLKKIPKIETPLELVIENKYYEIFEALISSKSLNINLNDNPLKYTPLHLAISNRDLKIINSILERRDIKINIQDEKGETPLLLALLQPDSRLDDVIVSMLKRKDVLKGINIGNNENVTPFLASLRSKNFDIFNEFMQNKDVDVDVKDNKGKTALYLFVENISIQYSNPLRNRSQMNEIKDWRSQMNGINDWRSQMNGIKDWRSQMNGINDWRSQMNEIKDWRSQMNGINDWRSQMNGINDWRSQMNGINDWRSQMNGINDWRSRNDNVPSSVRKPAGLRTGTSRPDNDDNDDDDNNKKKEINYADRIRMLISKCPSLLNIPNDKGETPLFRAIQRIQNYSKDLVDVILFLLDQDDIDLSLPEDLIPDEEEEEKNEEENDKNKKIVPKKERPKYTSLLHMACYKSIPMVVQKLIPLTREFYKKEKDPQLNIFTQKNSHENTILNAACSSGDIDTVRVIIDYILDPENGIEYNNPEVFDINAESMDKITPLQFICRLKSTETTLNVLENVLLMESINVNAKSSATDKTALHYACSNVSEDFVDKIIALKSDEIEPNSYDKEGKTPLVIAALNNREKIVERLLDIKSLDINLAELNSLKTPLFIATENSNFAMVSLLINDQRIEPNNQIMDTKLTPLMKAIENENAAIFYLILNNEKINLNLVDYKGLLALHYACKNNNLEFTKAIVNKIVETDKDNLPYCLNLQAQNNGLTPLHYACLNNNKRIVEFLVSFDSIDPNLYDKQGRTPLVIAAVNGCKQTVKRLLTNKSLDVNLPLIIVSKSEKITPLQISCQSWNDKVFERILKDSRTDPNIPKLPTKKTPLINVIQSLKEIYFDLLINHKKIDLFAVDKSQRTALHYACKKGNIRFVKEIISRIDKKDLGSYLNHQTYKGLTPFHYACTSGNKDVILFFFELSKDPKNKININLQDKKEITPFVAYLNNSIGTIDDDVCEAFLTEQIDRNIKSSIIFDICKKGHFAIIDFILKNCTFDINNNQNENNETLLHILCKNQMAGLVKEMLNSSEVDVNEIDKEQKTALHYACELGMNPEIVQLLIDTNRCNINAKDKKGMTALHYACSLGKINFIEQLVNYEQSHPNSVDVNAQDENGSTPLHLLAIAIPFDVRMNEVLLSSPNCDPNIQDKDGNTPLHFACNNGQNLFVSSLIELSPIEVDINAINGECQTPLFIACLNNNFIMFNTLFSSKLADQIDINLTSPIYIAALKQNLDLFNILFEMPGIDLNSNKNIMLNDDDHFKNHYHFEKMNLMHILSSFNQPELLNKLIESNQFDVNEQTAPDVENKMNGTPLIIALKNNQLENFNLLVDRYQNELNLNLLDSNGMAAIHYCLYLNDERSSSLKKLLEIDETIVNLKTNNKETPLMIAFHGNSTKSTIALLRIPSINVFDQDSSFRTVLHHLASKRSSNECIDSVLNKIKYSTNDIDEIASYINAKDVNGNSAIILGCLNCNTYFVKKLIELFNDLINYNQPNFEGITPFFAALNSRSSAILDHLLLIDEITSSIDLSVPVDSENNYFVHLFARNGSCENFKLLIDKALSHSSNLLIDLANLKNSKDESPLTIAIKQKKIDLLKYILNNLDPNLNIKGEGDTPLLFEAAISYDFNLFKVIVKYGNFNLNEKFKGKTILHYICENSCDDVEKIEYLMTRDDVDFNCTTDRLELTPLHIAAKHKKFSLARTLLSLDGRIDVNKPNAKGVTPKQAGKNRVIRGLFVEYNQRNK</sequence>
<comment type="caution">
    <text evidence="5">The sequence shown here is derived from an EMBL/GenBank/DDBJ whole genome shotgun (WGS) entry which is preliminary data.</text>
</comment>